<dbReference type="EMBL" id="MRWD01000063">
    <property type="protein sequence ID" value="ORJ19307.1"/>
    <property type="molecule type" value="Genomic_DNA"/>
</dbReference>
<dbReference type="GO" id="GO:0004530">
    <property type="term" value="F:deoxyribonuclease I activity"/>
    <property type="evidence" value="ECO:0007669"/>
    <property type="project" value="UniProtKB-EC"/>
</dbReference>
<dbReference type="NCBIfam" id="NF011716">
    <property type="entry name" value="PRK15137.1"/>
    <property type="match status" value="1"/>
</dbReference>
<reference evidence="5" key="4">
    <citation type="submission" date="2022-09" db="EMBL/GenBank/DDBJ databases">
        <title>Rouxiella aceris sp. nov., isolated from tree sap and emended description of the genus Rhouxiella.</title>
        <authorList>
            <person name="Kim I.S."/>
        </authorList>
    </citation>
    <scope>NUCLEOTIDE SEQUENCE</scope>
    <source>
        <strain evidence="5">SAP-2</strain>
    </source>
</reference>
<accession>A0AA40X0L4</accession>
<evidence type="ECO:0000313" key="5">
    <source>
        <dbReference type="EMBL" id="MBF6636034.1"/>
    </source>
</evidence>
<dbReference type="Proteomes" id="UP000192722">
    <property type="component" value="Unassembled WGS sequence"/>
</dbReference>
<keyword evidence="7" id="KW-1185">Reference proteome</keyword>
<gene>
    <name evidence="5" type="primary">endA</name>
    <name evidence="6" type="ORF">BS639_20665</name>
    <name evidence="5" type="ORF">ITX54_05065</name>
</gene>
<dbReference type="RefSeq" id="WP_084984192.1">
    <property type="nucleotide sequence ID" value="NZ_CBCSCF010000017.1"/>
</dbReference>
<sequence>MSRKIWLLLSLIAFSSFSSLGRSNDNIKINNFSQAKAAAVKINHDAPTFYCGCKVSWTGKKGTPDLQSCGYVPRKSAQRAERIEWEHVVPAWEFGHQRQCWQNGGRKNCAKDAGYRQIETDLHNLQPAIGEVNGDRNNFQYSQWNAPADQYGRCEMKVDFKNKAAEPPARARGAIARTYFYMRDRYQLSLSRQQTQLFTAWDKLYPVTVWECERDNRIAAVQGNHNNYVQQACQRGNS</sequence>
<dbReference type="InterPro" id="IPR044925">
    <property type="entry name" value="His-Me_finger_sf"/>
</dbReference>
<keyword evidence="3 5" id="KW-0378">Hydrolase</keyword>
<dbReference type="EC" id="3.1.21.1" evidence="5"/>
<dbReference type="PANTHER" id="PTHR33607">
    <property type="entry name" value="ENDONUCLEASE-1"/>
    <property type="match status" value="1"/>
</dbReference>
<dbReference type="AlphaFoldDB" id="A0AA40X0L4"/>
<keyword evidence="4" id="KW-0732">Signal</keyword>
<dbReference type="PANTHER" id="PTHR33607:SF2">
    <property type="entry name" value="ENDONUCLEASE-1"/>
    <property type="match status" value="1"/>
</dbReference>
<comment type="similarity">
    <text evidence="1">Belongs to the EndA/NucM nuclease family.</text>
</comment>
<dbReference type="Proteomes" id="UP000705283">
    <property type="component" value="Unassembled WGS sequence"/>
</dbReference>
<evidence type="ECO:0000313" key="8">
    <source>
        <dbReference type="Proteomes" id="UP000705283"/>
    </source>
</evidence>
<feature type="signal peptide" evidence="4">
    <location>
        <begin position="1"/>
        <end position="21"/>
    </location>
</feature>
<protein>
    <submittedName>
        <fullName evidence="5">Deoxyribonuclease I</fullName>
        <ecNumber evidence="5">3.1.21.1</ecNumber>
    </submittedName>
</protein>
<feature type="chain" id="PRO_5041358068" evidence="4">
    <location>
        <begin position="22"/>
        <end position="238"/>
    </location>
</feature>
<evidence type="ECO:0000256" key="3">
    <source>
        <dbReference type="ARBA" id="ARBA00022801"/>
    </source>
</evidence>
<dbReference type="Pfam" id="PF04231">
    <property type="entry name" value="Endonuclease_1"/>
    <property type="match status" value="1"/>
</dbReference>
<proteinExistence type="inferred from homology"/>
<evidence type="ECO:0000256" key="4">
    <source>
        <dbReference type="SAM" id="SignalP"/>
    </source>
</evidence>
<dbReference type="SUPFAM" id="SSF54060">
    <property type="entry name" value="His-Me finger endonucleases"/>
    <property type="match status" value="1"/>
</dbReference>
<dbReference type="EMBL" id="JADMKS010000002">
    <property type="protein sequence ID" value="MBF6636034.1"/>
    <property type="molecule type" value="Genomic_DNA"/>
</dbReference>
<evidence type="ECO:0000313" key="6">
    <source>
        <dbReference type="EMBL" id="ORJ19307.1"/>
    </source>
</evidence>
<evidence type="ECO:0000256" key="1">
    <source>
        <dbReference type="ARBA" id="ARBA00006429"/>
    </source>
</evidence>
<dbReference type="InterPro" id="IPR007346">
    <property type="entry name" value="Endonuclease-I"/>
</dbReference>
<keyword evidence="2" id="KW-0540">Nuclease</keyword>
<comment type="caution">
    <text evidence="5">The sequence shown here is derived from an EMBL/GenBank/DDBJ whole genome shotgun (WGS) entry which is preliminary data.</text>
</comment>
<organism evidence="5 8">
    <name type="scientific">Rouxiella silvae</name>
    <dbReference type="NCBI Taxonomy" id="1646373"/>
    <lineage>
        <taxon>Bacteria</taxon>
        <taxon>Pseudomonadati</taxon>
        <taxon>Pseudomonadota</taxon>
        <taxon>Gammaproteobacteria</taxon>
        <taxon>Enterobacterales</taxon>
        <taxon>Yersiniaceae</taxon>
        <taxon>Rouxiella</taxon>
    </lineage>
</organism>
<evidence type="ECO:0000256" key="2">
    <source>
        <dbReference type="ARBA" id="ARBA00022722"/>
    </source>
</evidence>
<reference evidence="6" key="1">
    <citation type="submission" date="2016-12" db="EMBL/GenBank/DDBJ databases">
        <authorList>
            <person name="Le Fleche-Mateos A."/>
        </authorList>
    </citation>
    <scope>NUCLEOTIDE SEQUENCE</scope>
    <source>
        <strain evidence="6">213</strain>
    </source>
</reference>
<name>A0AA40X0L4_9GAMM</name>
<reference evidence="5" key="3">
    <citation type="submission" date="2020-11" db="EMBL/GenBank/DDBJ databases">
        <authorList>
            <person name="Lee S.D."/>
        </authorList>
    </citation>
    <scope>NUCLEOTIDE SEQUENCE</scope>
    <source>
        <strain evidence="5">SAP-2</strain>
    </source>
</reference>
<evidence type="ECO:0000313" key="7">
    <source>
        <dbReference type="Proteomes" id="UP000192722"/>
    </source>
</evidence>
<reference evidence="6 7" key="2">
    <citation type="journal article" date="2017" name="Int. J. Syst. Evol. Microbiol.">
        <title>Rouxiella badensis sp. nov. and Rouxiella silvae sp. nov. isolated from peat bog soil in Germany and emendation of the genus description.</title>
        <authorList>
            <person name="Le Fleche-Mateos A."/>
            <person name="Kugler J.H."/>
            <person name="Hansen S.H."/>
            <person name="Syldatk C."/>
            <person name="Hausmann R."/>
            <person name="Lomprez F."/>
            <person name="Vandenbogaert M."/>
            <person name="Manuguerra J.C."/>
            <person name="Grimont P.A."/>
        </authorList>
    </citation>
    <scope>NUCLEOTIDE SEQUENCE [LARGE SCALE GENOMIC DNA]</scope>
    <source>
        <strain evidence="6 7">213</strain>
    </source>
</reference>